<evidence type="ECO:0000256" key="1">
    <source>
        <dbReference type="SAM" id="Coils"/>
    </source>
</evidence>
<gene>
    <name evidence="3" type="ORF">PAECIP111894_01243</name>
</gene>
<protein>
    <submittedName>
        <fullName evidence="3">Uncharacterized protein</fullName>
    </submittedName>
</protein>
<keyword evidence="2" id="KW-0732">Signal</keyword>
<proteinExistence type="predicted"/>
<dbReference type="RefSeq" id="WP_234532341.1">
    <property type="nucleotide sequence ID" value="NZ_CAKMAB010000005.1"/>
</dbReference>
<evidence type="ECO:0000256" key="2">
    <source>
        <dbReference type="SAM" id="SignalP"/>
    </source>
</evidence>
<keyword evidence="1" id="KW-0175">Coiled coil</keyword>
<feature type="coiled-coil region" evidence="1">
    <location>
        <begin position="35"/>
        <end position="66"/>
    </location>
</feature>
<organism evidence="3 4">
    <name type="scientific">Paenibacillus pseudetheri</name>
    <dbReference type="NCBI Taxonomy" id="2897682"/>
    <lineage>
        <taxon>Bacteria</taxon>
        <taxon>Bacillati</taxon>
        <taxon>Bacillota</taxon>
        <taxon>Bacilli</taxon>
        <taxon>Bacillales</taxon>
        <taxon>Paenibacillaceae</taxon>
        <taxon>Paenibacillus</taxon>
    </lineage>
</organism>
<evidence type="ECO:0000313" key="4">
    <source>
        <dbReference type="Proteomes" id="UP000838749"/>
    </source>
</evidence>
<name>A0ABN8FAT9_9BACL</name>
<dbReference type="EMBL" id="CAKMAB010000005">
    <property type="protein sequence ID" value="CAH1055093.1"/>
    <property type="molecule type" value="Genomic_DNA"/>
</dbReference>
<feature type="chain" id="PRO_5045043823" evidence="2">
    <location>
        <begin position="22"/>
        <end position="177"/>
    </location>
</feature>
<accession>A0ABN8FAT9</accession>
<evidence type="ECO:0000313" key="3">
    <source>
        <dbReference type="EMBL" id="CAH1055093.1"/>
    </source>
</evidence>
<dbReference type="Proteomes" id="UP000838749">
    <property type="component" value="Unassembled WGS sequence"/>
</dbReference>
<comment type="caution">
    <text evidence="3">The sequence shown here is derived from an EMBL/GenBank/DDBJ whole genome shotgun (WGS) entry which is preliminary data.</text>
</comment>
<reference evidence="3" key="1">
    <citation type="submission" date="2021-12" db="EMBL/GenBank/DDBJ databases">
        <authorList>
            <person name="Criscuolo A."/>
        </authorList>
    </citation>
    <scope>NUCLEOTIDE SEQUENCE</scope>
    <source>
        <strain evidence="3">CIP111894</strain>
    </source>
</reference>
<sequence length="177" mass="20344">MKKVVLLLMMFIILLPSQAFASVTMSTSEIERLYFENYKTQVKEVKEAQKNLNNILGKEVRELTEKVKQSTAKYNSVVKSKANKTIIEQTKVQRDKDKKSLAAAKSKLTKEINERKKETNQGLKYIADQKASLIKYIKDYNAGKTKDNQQQFNANTLSSLNSIEHSFIELIDYLTKL</sequence>
<keyword evidence="4" id="KW-1185">Reference proteome</keyword>
<feature type="signal peptide" evidence="2">
    <location>
        <begin position="1"/>
        <end position="21"/>
    </location>
</feature>